<accession>A0A4S8LGN0</accession>
<dbReference type="OrthoDB" id="2985014at2759"/>
<dbReference type="Proteomes" id="UP000297245">
    <property type="component" value="Unassembled WGS sequence"/>
</dbReference>
<sequence length="103" mass="11617">LTLLGSGSFVWKEKWAPKVSSSSSAVTLLRLCFFQFLDKCCSRRIRNSTKMNEGAIQGADRVRVKQAAKLEGTTADQAIERRKGFSLPVLIYCEAFVKYICKY</sequence>
<feature type="non-terminal residue" evidence="1">
    <location>
        <position position="1"/>
    </location>
</feature>
<gene>
    <name evidence="1" type="ORF">K435DRAFT_680237</name>
</gene>
<evidence type="ECO:0000313" key="1">
    <source>
        <dbReference type="EMBL" id="THU88202.1"/>
    </source>
</evidence>
<reference evidence="1 2" key="1">
    <citation type="journal article" date="2019" name="Nat. Ecol. Evol.">
        <title>Megaphylogeny resolves global patterns of mushroom evolution.</title>
        <authorList>
            <person name="Varga T."/>
            <person name="Krizsan K."/>
            <person name="Foldi C."/>
            <person name="Dima B."/>
            <person name="Sanchez-Garcia M."/>
            <person name="Sanchez-Ramirez S."/>
            <person name="Szollosi G.J."/>
            <person name="Szarkandi J.G."/>
            <person name="Papp V."/>
            <person name="Albert L."/>
            <person name="Andreopoulos W."/>
            <person name="Angelini C."/>
            <person name="Antonin V."/>
            <person name="Barry K.W."/>
            <person name="Bougher N.L."/>
            <person name="Buchanan P."/>
            <person name="Buyck B."/>
            <person name="Bense V."/>
            <person name="Catcheside P."/>
            <person name="Chovatia M."/>
            <person name="Cooper J."/>
            <person name="Damon W."/>
            <person name="Desjardin D."/>
            <person name="Finy P."/>
            <person name="Geml J."/>
            <person name="Haridas S."/>
            <person name="Hughes K."/>
            <person name="Justo A."/>
            <person name="Karasinski D."/>
            <person name="Kautmanova I."/>
            <person name="Kiss B."/>
            <person name="Kocsube S."/>
            <person name="Kotiranta H."/>
            <person name="LaButti K.M."/>
            <person name="Lechner B.E."/>
            <person name="Liimatainen K."/>
            <person name="Lipzen A."/>
            <person name="Lukacs Z."/>
            <person name="Mihaltcheva S."/>
            <person name="Morgado L.N."/>
            <person name="Niskanen T."/>
            <person name="Noordeloos M.E."/>
            <person name="Ohm R.A."/>
            <person name="Ortiz-Santana B."/>
            <person name="Ovrebo C."/>
            <person name="Racz N."/>
            <person name="Riley R."/>
            <person name="Savchenko A."/>
            <person name="Shiryaev A."/>
            <person name="Soop K."/>
            <person name="Spirin V."/>
            <person name="Szebenyi C."/>
            <person name="Tomsovsky M."/>
            <person name="Tulloss R.E."/>
            <person name="Uehling J."/>
            <person name="Grigoriev I.V."/>
            <person name="Vagvolgyi C."/>
            <person name="Papp T."/>
            <person name="Martin F.M."/>
            <person name="Miettinen O."/>
            <person name="Hibbett D.S."/>
            <person name="Nagy L.G."/>
        </authorList>
    </citation>
    <scope>NUCLEOTIDE SEQUENCE [LARGE SCALE GENOMIC DNA]</scope>
    <source>
        <strain evidence="1 2">CBS 962.96</strain>
    </source>
</reference>
<organism evidence="1 2">
    <name type="scientific">Dendrothele bispora (strain CBS 962.96)</name>
    <dbReference type="NCBI Taxonomy" id="1314807"/>
    <lineage>
        <taxon>Eukaryota</taxon>
        <taxon>Fungi</taxon>
        <taxon>Dikarya</taxon>
        <taxon>Basidiomycota</taxon>
        <taxon>Agaricomycotina</taxon>
        <taxon>Agaricomycetes</taxon>
        <taxon>Agaricomycetidae</taxon>
        <taxon>Agaricales</taxon>
        <taxon>Agaricales incertae sedis</taxon>
        <taxon>Dendrothele</taxon>
    </lineage>
</organism>
<proteinExistence type="predicted"/>
<dbReference type="EMBL" id="ML179417">
    <property type="protein sequence ID" value="THU88202.1"/>
    <property type="molecule type" value="Genomic_DNA"/>
</dbReference>
<dbReference type="AlphaFoldDB" id="A0A4S8LGN0"/>
<evidence type="ECO:0000313" key="2">
    <source>
        <dbReference type="Proteomes" id="UP000297245"/>
    </source>
</evidence>
<keyword evidence="2" id="KW-1185">Reference proteome</keyword>
<protein>
    <submittedName>
        <fullName evidence="1">Uncharacterized protein</fullName>
    </submittedName>
</protein>
<name>A0A4S8LGN0_DENBC</name>